<dbReference type="GeneID" id="94837694"/>
<feature type="compositionally biased region" description="Polar residues" evidence="2">
    <location>
        <begin position="438"/>
        <end position="447"/>
    </location>
</feature>
<reference evidence="4" key="1">
    <citation type="submission" date="2016-10" db="EMBL/GenBank/DDBJ databases">
        <authorList>
            <person name="Benchimol M."/>
            <person name="Almeida L.G."/>
            <person name="Vasconcelos A.T."/>
            <person name="Perreira-Neves A."/>
            <person name="Rosa I.A."/>
            <person name="Tasca T."/>
            <person name="Bogo M.R."/>
            <person name="de Souza W."/>
        </authorList>
    </citation>
    <scope>NUCLEOTIDE SEQUENCE [LARGE SCALE GENOMIC DNA]</scope>
    <source>
        <strain evidence="4">K</strain>
    </source>
</reference>
<dbReference type="RefSeq" id="XP_068361525.1">
    <property type="nucleotide sequence ID" value="XM_068502990.1"/>
</dbReference>
<feature type="compositionally biased region" description="Basic and acidic residues" evidence="2">
    <location>
        <begin position="376"/>
        <end position="403"/>
    </location>
</feature>
<evidence type="ECO:0000313" key="4">
    <source>
        <dbReference type="EMBL" id="OHT08389.1"/>
    </source>
</evidence>
<evidence type="ECO:0000256" key="3">
    <source>
        <dbReference type="SAM" id="Phobius"/>
    </source>
</evidence>
<feature type="coiled-coil region" evidence="1">
    <location>
        <begin position="245"/>
        <end position="292"/>
    </location>
</feature>
<dbReference type="EMBL" id="MLAK01000669">
    <property type="protein sequence ID" value="OHT08389.1"/>
    <property type="molecule type" value="Genomic_DNA"/>
</dbReference>
<sequence length="747" mass="88554">MQNYNNSSPIGIIRQINLFLNPNLQKIYRQKTNSTKHAILDDNLYQQFEFLTLKLFHIYLTDPFGAFKRYHRLQKNYNEKPNEEKDYVYQYEKELLLNSTLLDDLSYMMGDFAFPSVRELYLDALQRKINRKDIKKFKKTNEYLYFLLANMKFTPKFNFSQRSLFRAMNKVHTPTSKLLHGMTLLDFNSSFDSIGMKFIKEAEEEATNRFLYNISFIYNNVTLIVNIPKPQYYEPNQTIQNHPKNGNIEENLRQQKSNEKNHENQKGHHNVKKSEEEIMKEKENERVKLKTNEIIIFYMLKEMIVNKKYESSLWKEASYRYNLNKLKFHPIVRKLYFQLLKRARSFATLEEIVKEFMEFNKNQNFSKTNNETNKEIGIEINNDKTAKKENKKTEKVPENDNNQKIETTTSSPHGQKGNIHQTNNNNNHEKTEMHPNNDENIFGNTQKNNSNSTNYLFETIDQSKLKFSLAYSIVHLANQIQLIHNKILDYLKNIIMSLLIPNTNPYSPKKKYFPNSKNSSHEYNTVTFNKEFASSIFMEFIESSWVVREMDIAEEIYNVDKVKELTHSNEDGQDNSNLLLYSLRIYQLFAAAGFKDAMCNAYLIMKKYDLVDINFISYLYACGETMYLHEVVKNWNLIDRINPYAAFKAALINRDNLTKSFEYLDIVVSMKPESKPAIFFVKNLIKIYYFFKILFKDNHSISEIGNLFQQSGNSPYLFHIMHILLIIIAFFVLLTVRTFYICEYLDK</sequence>
<evidence type="ECO:0000256" key="1">
    <source>
        <dbReference type="SAM" id="Coils"/>
    </source>
</evidence>
<keyword evidence="3" id="KW-1133">Transmembrane helix</keyword>
<feature type="compositionally biased region" description="Polar residues" evidence="2">
    <location>
        <begin position="404"/>
        <end position="422"/>
    </location>
</feature>
<keyword evidence="3" id="KW-0472">Membrane</keyword>
<comment type="caution">
    <text evidence="4">The sequence shown here is derived from an EMBL/GenBank/DDBJ whole genome shotgun (WGS) entry which is preliminary data.</text>
</comment>
<feature type="region of interest" description="Disordered" evidence="2">
    <location>
        <begin position="376"/>
        <end position="447"/>
    </location>
</feature>
<evidence type="ECO:0000313" key="5">
    <source>
        <dbReference type="Proteomes" id="UP000179807"/>
    </source>
</evidence>
<proteinExistence type="predicted"/>
<name>A0A1J4KGC0_9EUKA</name>
<evidence type="ECO:0000256" key="2">
    <source>
        <dbReference type="SAM" id="MobiDB-lite"/>
    </source>
</evidence>
<feature type="transmembrane region" description="Helical" evidence="3">
    <location>
        <begin position="716"/>
        <end position="740"/>
    </location>
</feature>
<dbReference type="Proteomes" id="UP000179807">
    <property type="component" value="Unassembled WGS sequence"/>
</dbReference>
<keyword evidence="1" id="KW-0175">Coiled coil</keyword>
<dbReference type="VEuPathDB" id="TrichDB:TRFO_23155"/>
<feature type="compositionally biased region" description="Basic and acidic residues" evidence="2">
    <location>
        <begin position="427"/>
        <end position="437"/>
    </location>
</feature>
<protein>
    <submittedName>
        <fullName evidence="4">Uncharacterized protein</fullName>
    </submittedName>
</protein>
<gene>
    <name evidence="4" type="ORF">TRFO_23155</name>
</gene>
<organism evidence="4 5">
    <name type="scientific">Tritrichomonas foetus</name>
    <dbReference type="NCBI Taxonomy" id="1144522"/>
    <lineage>
        <taxon>Eukaryota</taxon>
        <taxon>Metamonada</taxon>
        <taxon>Parabasalia</taxon>
        <taxon>Tritrichomonadida</taxon>
        <taxon>Tritrichomonadidae</taxon>
        <taxon>Tritrichomonas</taxon>
    </lineage>
</organism>
<keyword evidence="5" id="KW-1185">Reference proteome</keyword>
<keyword evidence="3" id="KW-0812">Transmembrane</keyword>
<dbReference type="AlphaFoldDB" id="A0A1J4KGC0"/>
<accession>A0A1J4KGC0</accession>